<dbReference type="InterPro" id="IPR011993">
    <property type="entry name" value="PH-like_dom_sf"/>
</dbReference>
<evidence type="ECO:0000256" key="6">
    <source>
        <dbReference type="ARBA" id="ARBA00022833"/>
    </source>
</evidence>
<dbReference type="Gene3D" id="3.20.20.100">
    <property type="entry name" value="NADP-dependent oxidoreductase domain"/>
    <property type="match status" value="1"/>
</dbReference>
<dbReference type="PROSITE" id="PS50199">
    <property type="entry name" value="ZF_RANBP2_2"/>
    <property type="match status" value="1"/>
</dbReference>
<keyword evidence="15" id="KW-1185">Reference proteome</keyword>
<dbReference type="InterPro" id="IPR023210">
    <property type="entry name" value="NADP_OxRdtase_dom"/>
</dbReference>
<dbReference type="Gene3D" id="4.10.1060.10">
    <property type="entry name" value="Zinc finger, RanBP2-type"/>
    <property type="match status" value="1"/>
</dbReference>
<feature type="compositionally biased region" description="Low complexity" evidence="11">
    <location>
        <begin position="186"/>
        <end position="213"/>
    </location>
</feature>
<keyword evidence="8" id="KW-0175">Coiled coil</keyword>
<dbReference type="InterPro" id="IPR037855">
    <property type="entry name" value="Vps36"/>
</dbReference>
<dbReference type="GO" id="GO:0008270">
    <property type="term" value="F:zinc ion binding"/>
    <property type="evidence" value="ECO:0007669"/>
    <property type="project" value="UniProtKB-KW"/>
</dbReference>
<accession>A0A9P6RLG0</accession>
<dbReference type="Gene3D" id="2.30.29.30">
    <property type="entry name" value="Pleckstrin-homology domain (PH domain)/Phosphotyrosine-binding domain (PTB)"/>
    <property type="match status" value="1"/>
</dbReference>
<gene>
    <name evidence="14" type="ORF">BGZ99_004864</name>
</gene>
<evidence type="ECO:0000256" key="1">
    <source>
        <dbReference type="ARBA" id="ARBA00009697"/>
    </source>
</evidence>
<organism evidence="14 15">
    <name type="scientific">Dissophora globulifera</name>
    <dbReference type="NCBI Taxonomy" id="979702"/>
    <lineage>
        <taxon>Eukaryota</taxon>
        <taxon>Fungi</taxon>
        <taxon>Fungi incertae sedis</taxon>
        <taxon>Mucoromycota</taxon>
        <taxon>Mortierellomycotina</taxon>
        <taxon>Mortierellomycetes</taxon>
        <taxon>Mortierellales</taxon>
        <taxon>Mortierellaceae</taxon>
        <taxon>Dissophora</taxon>
    </lineage>
</organism>
<evidence type="ECO:0000256" key="2">
    <source>
        <dbReference type="ARBA" id="ARBA00022448"/>
    </source>
</evidence>
<dbReference type="PROSITE" id="PS51495">
    <property type="entry name" value="GLUE"/>
    <property type="match status" value="1"/>
</dbReference>
<evidence type="ECO:0000256" key="11">
    <source>
        <dbReference type="SAM" id="MobiDB-lite"/>
    </source>
</evidence>
<feature type="region of interest" description="Disordered" evidence="11">
    <location>
        <begin position="267"/>
        <end position="292"/>
    </location>
</feature>
<dbReference type="InterPro" id="IPR036388">
    <property type="entry name" value="WH-like_DNA-bd_sf"/>
</dbReference>
<dbReference type="AlphaFoldDB" id="A0A9P6RLG0"/>
<dbReference type="GO" id="GO:0043130">
    <property type="term" value="F:ubiquitin binding"/>
    <property type="evidence" value="ECO:0007669"/>
    <property type="project" value="UniProtKB-UniRule"/>
</dbReference>
<dbReference type="GO" id="GO:0031902">
    <property type="term" value="C:late endosome membrane"/>
    <property type="evidence" value="ECO:0007669"/>
    <property type="project" value="UniProtKB-UniRule"/>
</dbReference>
<feature type="compositionally biased region" description="Low complexity" evidence="11">
    <location>
        <begin position="107"/>
        <end position="117"/>
    </location>
</feature>
<evidence type="ECO:0000259" key="13">
    <source>
        <dbReference type="PROSITE" id="PS51495"/>
    </source>
</evidence>
<keyword evidence="10" id="KW-0963">Cytoplasm</keyword>
<evidence type="ECO:0000256" key="7">
    <source>
        <dbReference type="ARBA" id="ARBA00022927"/>
    </source>
</evidence>
<dbReference type="CDD" id="cd19075">
    <property type="entry name" value="AKR_AKR7A1-5"/>
    <property type="match status" value="1"/>
</dbReference>
<sequence>MDRWDPISLTSTFRPVLEPREAIQTTQDQVGLYDGRQKAEDYPNGTVYLTSHRILYIDAKDPVRKSIGLPLRLINGIQHYGGFMSSSPKITLDLYPRSNAFDPPPSSSSFSSDQPSSRDAVGSGPYTSLSMLSLKSEPSWVCPICYNSNQGSFIKCAICGVKKPTGTADSTPTTPAADPFLLSEASSTPMSRTSTPPQTHTQTQLATTQRQPPASGDGWTAPAGIACPACTFINDPFMIQCEICGTEVQDAQSIAFLLHRQEQHQRSISQLPSTLDAPLPPPSASKPSGNSSSGFLSSVYSLTNAGGSSKSGEDANSVKLSFRAGGINTFHTHLKAAMASRAWETKERARPEDISNVSSSSLTSQLGTTLASPSIKFGGISGIMRTAETNKKATDETLSEAFQDLQGLMDKAAEMVTLAESISNRLAQSNTMNNEETATFKTYLLSMGIAAPVTKDTAGAVFHKELARELVEFVLPVVEREGGTMSLMDVYCVFNRARGVELISPKDLHTACQMFTELDLPLRLRKFDSGLLVIQTLARNSDDEVSNSIVERIQTLPPGTGLRAVELARVIQISITLAQEQLLMTEARGLICRDESVEGLVFYDNLLAKWEIYLNPTTFSIMANPSKRMNVILGCMTFGPEGSGSRVKTPEGATEIISTFRSYEHTALDTARIYTDGNTEIMMGQLDLSGLTVDTKVFPVQLGGLNPARVRQSLQESLAALKTTQCHVFYLHAPDYATPIQETLQAIDSLYREGRFKEFGLSNYPAWTVAQIYYLCKINGYVLPTVYQGMYNAFTRSIEPELLACLDELNIRFHAYNPLCGGVLTGTHDFKSEVELGSRFDPNAKQGARYRERYWKQPYFDALEVLKKACEPHGLDLVQVAFDWLQFHSKMNAARGDGIIIGASSTKHTIQNLDALKNGKPLPQDVLEAVDRCWDITRESSAPYFRTKEQMMGAR</sequence>
<keyword evidence="6" id="KW-0862">Zinc</keyword>
<dbReference type="Pfam" id="PF04157">
    <property type="entry name" value="EAP30"/>
    <property type="match status" value="1"/>
</dbReference>
<dbReference type="SUPFAM" id="SSF46785">
    <property type="entry name" value="Winged helix' DNA-binding domain"/>
    <property type="match status" value="2"/>
</dbReference>
<evidence type="ECO:0000256" key="5">
    <source>
        <dbReference type="ARBA" id="ARBA00022771"/>
    </source>
</evidence>
<dbReference type="Proteomes" id="UP000738325">
    <property type="component" value="Unassembled WGS sequence"/>
</dbReference>
<keyword evidence="4 10" id="KW-0967">Endosome</keyword>
<evidence type="ECO:0000313" key="15">
    <source>
        <dbReference type="Proteomes" id="UP000738325"/>
    </source>
</evidence>
<proteinExistence type="inferred from homology"/>
<dbReference type="InterPro" id="IPR036390">
    <property type="entry name" value="WH_DNA-bd_sf"/>
</dbReference>
<keyword evidence="7 10" id="KW-0653">Protein transport</keyword>
<dbReference type="InterPro" id="IPR021648">
    <property type="entry name" value="GLUE_dom"/>
</dbReference>
<dbReference type="SUPFAM" id="SSF51430">
    <property type="entry name" value="NAD(P)-linked oxidoreductase"/>
    <property type="match status" value="1"/>
</dbReference>
<name>A0A9P6RLG0_9FUNG</name>
<comment type="subunit">
    <text evidence="10">Component of the endosomal sorting complex required for transport II (ESCRT-II).</text>
</comment>
<keyword evidence="3" id="KW-0479">Metal-binding</keyword>
<comment type="function">
    <text evidence="10">Component of the ESCRT-II complex (endosomal sorting complex required for transport II), which is required for multivesicular body (MVB) formation and sorting of endosomal cargo proteins into MVBs.</text>
</comment>
<dbReference type="Gene3D" id="1.10.10.10">
    <property type="entry name" value="Winged helix-like DNA-binding domain superfamily/Winged helix DNA-binding domain"/>
    <property type="match status" value="2"/>
</dbReference>
<evidence type="ECO:0000256" key="3">
    <source>
        <dbReference type="ARBA" id="ARBA00022723"/>
    </source>
</evidence>
<dbReference type="GO" id="GO:0032266">
    <property type="term" value="F:phosphatidylinositol-3-phosphate binding"/>
    <property type="evidence" value="ECO:0007669"/>
    <property type="project" value="UniProtKB-UniRule"/>
</dbReference>
<keyword evidence="5 9" id="KW-0863">Zinc-finger</keyword>
<comment type="caution">
    <text evidence="14">The sequence shown here is derived from an EMBL/GenBank/DDBJ whole genome shotgun (WGS) entry which is preliminary data.</text>
</comment>
<protein>
    <recommendedName>
        <fullName evidence="10">Vacuolar protein-sorting-associated protein 36</fullName>
    </recommendedName>
    <alternativeName>
        <fullName evidence="10">ESCRT-II complex subunit VPS36</fullName>
    </alternativeName>
</protein>
<dbReference type="GO" id="GO:0043328">
    <property type="term" value="P:protein transport to vacuole involved in ubiquitin-dependent protein catabolic process via the multivesicular body sorting pathway"/>
    <property type="evidence" value="ECO:0007669"/>
    <property type="project" value="UniProtKB-UniRule"/>
</dbReference>
<dbReference type="Gene3D" id="2.30.30.380">
    <property type="entry name" value="Zn-finger domain of Sec23/24"/>
    <property type="match status" value="1"/>
</dbReference>
<dbReference type="InterPro" id="IPR036812">
    <property type="entry name" value="NAD(P)_OxRdtase_dom_sf"/>
</dbReference>
<comment type="similarity">
    <text evidence="1 10">Belongs to the VPS36 family.</text>
</comment>
<feature type="domain" description="GLUE N-terminal" evidence="13">
    <location>
        <begin position="7"/>
        <end position="350"/>
    </location>
</feature>
<dbReference type="PROSITE" id="PS01358">
    <property type="entry name" value="ZF_RANBP2_1"/>
    <property type="match status" value="1"/>
</dbReference>
<dbReference type="InterPro" id="IPR040608">
    <property type="entry name" value="Snf8/Vps36"/>
</dbReference>
<evidence type="ECO:0000259" key="12">
    <source>
        <dbReference type="PROSITE" id="PS50199"/>
    </source>
</evidence>
<comment type="subcellular location">
    <subcellularLocation>
        <location evidence="10">Cytoplasm</location>
    </subcellularLocation>
    <subcellularLocation>
        <location evidence="10">Endosome</location>
    </subcellularLocation>
</comment>
<dbReference type="PANTHER" id="PTHR13128">
    <property type="entry name" value="VACUOLAR PROTEIN-SORTING-ASSOCIATED PROTEIN 36"/>
    <property type="match status" value="1"/>
</dbReference>
<dbReference type="Pfam" id="PF00248">
    <property type="entry name" value="Aldo_ket_red"/>
    <property type="match status" value="1"/>
</dbReference>
<evidence type="ECO:0000256" key="8">
    <source>
        <dbReference type="ARBA" id="ARBA00023054"/>
    </source>
</evidence>
<reference evidence="14" key="1">
    <citation type="journal article" date="2020" name="Fungal Divers.">
        <title>Resolving the Mortierellaceae phylogeny through synthesis of multi-gene phylogenetics and phylogenomics.</title>
        <authorList>
            <person name="Vandepol N."/>
            <person name="Liber J."/>
            <person name="Desiro A."/>
            <person name="Na H."/>
            <person name="Kennedy M."/>
            <person name="Barry K."/>
            <person name="Grigoriev I.V."/>
            <person name="Miller A.N."/>
            <person name="O'Donnell K."/>
            <person name="Stajich J.E."/>
            <person name="Bonito G."/>
        </authorList>
    </citation>
    <scope>NUCLEOTIDE SEQUENCE</scope>
    <source>
        <strain evidence="14">REB-010B</strain>
    </source>
</reference>
<dbReference type="Pfam" id="PF11605">
    <property type="entry name" value="Vps36_ESCRT-II"/>
    <property type="match status" value="1"/>
</dbReference>
<feature type="domain" description="RanBP2-type" evidence="12">
    <location>
        <begin position="135"/>
        <end position="165"/>
    </location>
</feature>
<dbReference type="SUPFAM" id="SSF50729">
    <property type="entry name" value="PH domain-like"/>
    <property type="match status" value="1"/>
</dbReference>
<evidence type="ECO:0000313" key="14">
    <source>
        <dbReference type="EMBL" id="KAG0319889.1"/>
    </source>
</evidence>
<dbReference type="EMBL" id="JAAAIP010000305">
    <property type="protein sequence ID" value="KAG0319889.1"/>
    <property type="molecule type" value="Genomic_DNA"/>
</dbReference>
<evidence type="ECO:0000256" key="9">
    <source>
        <dbReference type="PROSITE-ProRule" id="PRU00322"/>
    </source>
</evidence>
<keyword evidence="2 10" id="KW-0813">Transport</keyword>
<dbReference type="FunFam" id="1.10.10.10:FF:000165">
    <property type="entry name" value="Vacuolar protein sorting protein (Vps36)"/>
    <property type="match status" value="1"/>
</dbReference>
<feature type="region of interest" description="Disordered" evidence="11">
    <location>
        <begin position="186"/>
        <end position="217"/>
    </location>
</feature>
<dbReference type="InterPro" id="IPR001876">
    <property type="entry name" value="Znf_RanBP2"/>
</dbReference>
<dbReference type="Gene3D" id="6.10.140.260">
    <property type="match status" value="1"/>
</dbReference>
<dbReference type="PANTHER" id="PTHR13128:SF12">
    <property type="entry name" value="VACUOLAR PROTEIN-SORTING-ASSOCIATED PROTEIN 36"/>
    <property type="match status" value="1"/>
</dbReference>
<evidence type="ECO:0000256" key="4">
    <source>
        <dbReference type="ARBA" id="ARBA00022753"/>
    </source>
</evidence>
<feature type="region of interest" description="Disordered" evidence="11">
    <location>
        <begin position="95"/>
        <end position="123"/>
    </location>
</feature>
<dbReference type="GO" id="GO:0000814">
    <property type="term" value="C:ESCRT II complex"/>
    <property type="evidence" value="ECO:0007669"/>
    <property type="project" value="UniProtKB-UniRule"/>
</dbReference>
<dbReference type="OrthoDB" id="271448at2759"/>
<evidence type="ECO:0000256" key="10">
    <source>
        <dbReference type="RuleBase" id="RU367095"/>
    </source>
</evidence>
<dbReference type="SMART" id="SM00547">
    <property type="entry name" value="ZnF_RBZ"/>
    <property type="match status" value="2"/>
</dbReference>